<evidence type="ECO:0000256" key="5">
    <source>
        <dbReference type="ARBA" id="ARBA00022729"/>
    </source>
</evidence>
<evidence type="ECO:0000256" key="9">
    <source>
        <dbReference type="ARBA" id="ARBA00034075"/>
    </source>
</evidence>
<dbReference type="InterPro" id="IPR029058">
    <property type="entry name" value="AB_hydrolase_fold"/>
</dbReference>
<evidence type="ECO:0000256" key="2">
    <source>
        <dbReference type="ARBA" id="ARBA00013091"/>
    </source>
</evidence>
<proteinExistence type="predicted"/>
<dbReference type="InterPro" id="IPR043595">
    <property type="entry name" value="FaeB/C/D"/>
</dbReference>
<dbReference type="SUPFAM" id="SSF53474">
    <property type="entry name" value="alpha/beta-Hydrolases"/>
    <property type="match status" value="1"/>
</dbReference>
<sequence length="326" mass="35354">MFFLQLLSLFLLATGCLARVARSSKPQIKTVGTLGCGKDLPAEQLPVGGASHNLLFTQTDGNPRSYLIHIPSSYSKDVPVPLIFSFHGHGKNAMIQDELSQFSNETLNPSAIAVYPQGIDGQWQGDPTSPPAINDVAFVQDLIDHLSSQYCLDRTRIYAAGKSNGGGFTNVLACDPLLSTLIAAFAPVSGAFYESNTSASDCVPQNLDISCNPGRVPVPILEFHGSADATINYEGGARKGACLPSIPHWIQDWSIRNGFDSTNVTTDLYDNRLHKYEYGHGENLGIVTHYLTDGLGHDWPSIEANNDNPDGTFYDATPIIMEFFGR</sequence>
<dbReference type="EC" id="3.1.1.73" evidence="2"/>
<dbReference type="PANTHER" id="PTHR38050:SF2">
    <property type="entry name" value="FERULOYL ESTERASE C-RELATED"/>
    <property type="match status" value="1"/>
</dbReference>
<evidence type="ECO:0000256" key="7">
    <source>
        <dbReference type="ARBA" id="ARBA00023277"/>
    </source>
</evidence>
<dbReference type="EMBL" id="JBFCZG010000007">
    <property type="protein sequence ID" value="KAL3420051.1"/>
    <property type="molecule type" value="Genomic_DNA"/>
</dbReference>
<dbReference type="PANTHER" id="PTHR38050">
    <property type="match status" value="1"/>
</dbReference>
<evidence type="ECO:0000256" key="6">
    <source>
        <dbReference type="ARBA" id="ARBA00022801"/>
    </source>
</evidence>
<reference evidence="11 12" key="1">
    <citation type="submission" date="2024-06" db="EMBL/GenBank/DDBJ databases">
        <title>Complete genome of Phlyctema vagabunda strain 19-DSS-EL-015.</title>
        <authorList>
            <person name="Fiorenzani C."/>
        </authorList>
    </citation>
    <scope>NUCLEOTIDE SEQUENCE [LARGE SCALE GENOMIC DNA]</scope>
    <source>
        <strain evidence="11 12">19-DSS-EL-015</strain>
    </source>
</reference>
<evidence type="ECO:0000256" key="10">
    <source>
        <dbReference type="SAM" id="SignalP"/>
    </source>
</evidence>
<keyword evidence="5 10" id="KW-0732">Signal</keyword>
<keyword evidence="12" id="KW-1185">Reference proteome</keyword>
<protein>
    <recommendedName>
        <fullName evidence="2">feruloyl esterase</fullName>
        <ecNumber evidence="2">3.1.1.73</ecNumber>
    </recommendedName>
</protein>
<keyword evidence="6" id="KW-0378">Hydrolase</keyword>
<evidence type="ECO:0000313" key="11">
    <source>
        <dbReference type="EMBL" id="KAL3420051.1"/>
    </source>
</evidence>
<comment type="subcellular location">
    <subcellularLocation>
        <location evidence="1">Secreted</location>
    </subcellularLocation>
</comment>
<dbReference type="Proteomes" id="UP001629113">
    <property type="component" value="Unassembled WGS sequence"/>
</dbReference>
<evidence type="ECO:0000256" key="4">
    <source>
        <dbReference type="ARBA" id="ARBA00022651"/>
    </source>
</evidence>
<evidence type="ECO:0000313" key="12">
    <source>
        <dbReference type="Proteomes" id="UP001629113"/>
    </source>
</evidence>
<comment type="caution">
    <text evidence="11">The sequence shown here is derived from an EMBL/GenBank/DDBJ whole genome shotgun (WGS) entry which is preliminary data.</text>
</comment>
<keyword evidence="8" id="KW-0624">Polysaccharide degradation</keyword>
<feature type="chain" id="PRO_5045478034" description="feruloyl esterase" evidence="10">
    <location>
        <begin position="19"/>
        <end position="326"/>
    </location>
</feature>
<keyword evidence="3" id="KW-0964">Secreted</keyword>
<evidence type="ECO:0000256" key="3">
    <source>
        <dbReference type="ARBA" id="ARBA00022525"/>
    </source>
</evidence>
<keyword evidence="7" id="KW-0119">Carbohydrate metabolism</keyword>
<feature type="signal peptide" evidence="10">
    <location>
        <begin position="1"/>
        <end position="18"/>
    </location>
</feature>
<comment type="catalytic activity">
    <reaction evidence="9">
        <text>feruloyl-polysaccharide + H2O = ferulate + polysaccharide.</text>
        <dbReference type="EC" id="3.1.1.73"/>
    </reaction>
</comment>
<keyword evidence="4" id="KW-0858">Xylan degradation</keyword>
<evidence type="ECO:0000256" key="8">
    <source>
        <dbReference type="ARBA" id="ARBA00023326"/>
    </source>
</evidence>
<accession>A0ABR4PAD3</accession>
<organism evidence="11 12">
    <name type="scientific">Phlyctema vagabunda</name>
    <dbReference type="NCBI Taxonomy" id="108571"/>
    <lineage>
        <taxon>Eukaryota</taxon>
        <taxon>Fungi</taxon>
        <taxon>Dikarya</taxon>
        <taxon>Ascomycota</taxon>
        <taxon>Pezizomycotina</taxon>
        <taxon>Leotiomycetes</taxon>
        <taxon>Helotiales</taxon>
        <taxon>Dermateaceae</taxon>
        <taxon>Phlyctema</taxon>
    </lineage>
</organism>
<name>A0ABR4PAD3_9HELO</name>
<gene>
    <name evidence="11" type="ORF">PVAG01_08550</name>
</gene>
<dbReference type="Gene3D" id="3.40.50.1820">
    <property type="entry name" value="alpha/beta hydrolase"/>
    <property type="match status" value="1"/>
</dbReference>
<evidence type="ECO:0000256" key="1">
    <source>
        <dbReference type="ARBA" id="ARBA00004613"/>
    </source>
</evidence>